<dbReference type="InterPro" id="IPR036388">
    <property type="entry name" value="WH-like_DNA-bd_sf"/>
</dbReference>
<dbReference type="SUPFAM" id="SSF46894">
    <property type="entry name" value="C-terminal effector domain of the bipartite response regulators"/>
    <property type="match status" value="1"/>
</dbReference>
<dbReference type="Gene3D" id="1.10.10.10">
    <property type="entry name" value="Winged helix-like DNA-binding domain superfamily/Winged helix DNA-binding domain"/>
    <property type="match status" value="1"/>
</dbReference>
<dbReference type="PROSITE" id="PS00622">
    <property type="entry name" value="HTH_LUXR_1"/>
    <property type="match status" value="1"/>
</dbReference>
<feature type="domain" description="HTH luxR-type" evidence="1">
    <location>
        <begin position="214"/>
        <end position="279"/>
    </location>
</feature>
<dbReference type="InterPro" id="IPR016032">
    <property type="entry name" value="Sig_transdc_resp-reg_C-effctor"/>
</dbReference>
<dbReference type="RefSeq" id="WP_010654604.1">
    <property type="nucleotide sequence ID" value="NZ_JAPHOS010000001.1"/>
</dbReference>
<proteinExistence type="predicted"/>
<evidence type="ECO:0000313" key="3">
    <source>
        <dbReference type="Proteomes" id="UP000254554"/>
    </source>
</evidence>
<sequence>MKAFNNMKMYTSYFEGLYQHVFANTPIYSWGYFYYDLQGRCLQLMSDKALLEIFFKNELFADQIMNATPSDDNFYASDVVNDKLIANSVKETLIDQNYVYFFDIVSHHAEYTEIYTFASVSCVHKANNFILNNMDILKAISQNLAVRGRRLLTKDNTLILPKEFIIEMNSLMESRKGDKGLNLKKIILGQKENSPKLKDMINDTVFDFNALPFNFMSAKELTLKEKEIIYLYYFGFNVQRIADILEISKRTVDKHLENIKKKLECESTGQIIPALLRSNISIDQFIQKPH</sequence>
<dbReference type="InterPro" id="IPR000792">
    <property type="entry name" value="Tscrpt_reg_LuxR_C"/>
</dbReference>
<dbReference type="PRINTS" id="PR00038">
    <property type="entry name" value="HTHLUXR"/>
</dbReference>
<reference evidence="2 3" key="1">
    <citation type="submission" date="2018-06" db="EMBL/GenBank/DDBJ databases">
        <authorList>
            <consortium name="Pathogen Informatics"/>
            <person name="Doyle S."/>
        </authorList>
    </citation>
    <scope>NUCLEOTIDE SEQUENCE [LARGE SCALE GENOMIC DNA]</scope>
    <source>
        <strain evidence="2 3">NCTC11370</strain>
    </source>
</reference>
<evidence type="ECO:0000313" key="2">
    <source>
        <dbReference type="EMBL" id="STO22496.1"/>
    </source>
</evidence>
<keyword evidence="3" id="KW-1185">Reference proteome</keyword>
<name>A0A377GCD6_9GAMM</name>
<accession>A0A377GCD6</accession>
<dbReference type="STRING" id="1094715.GCA_000236165_02433"/>
<dbReference type="Pfam" id="PF00196">
    <property type="entry name" value="GerE"/>
    <property type="match status" value="1"/>
</dbReference>
<dbReference type="GO" id="GO:0006355">
    <property type="term" value="P:regulation of DNA-templated transcription"/>
    <property type="evidence" value="ECO:0007669"/>
    <property type="project" value="InterPro"/>
</dbReference>
<gene>
    <name evidence="2" type="ORF">NCTC11370_02588</name>
</gene>
<dbReference type="Proteomes" id="UP000254554">
    <property type="component" value="Unassembled WGS sequence"/>
</dbReference>
<dbReference type="AlphaFoldDB" id="A0A377GCD6"/>
<dbReference type="PROSITE" id="PS50043">
    <property type="entry name" value="HTH_LUXR_2"/>
    <property type="match status" value="1"/>
</dbReference>
<dbReference type="GO" id="GO:0003677">
    <property type="term" value="F:DNA binding"/>
    <property type="evidence" value="ECO:0007669"/>
    <property type="project" value="InterPro"/>
</dbReference>
<dbReference type="EMBL" id="UGGT01000001">
    <property type="protein sequence ID" value="STO22496.1"/>
    <property type="molecule type" value="Genomic_DNA"/>
</dbReference>
<organism evidence="2 3">
    <name type="scientific">Fluoribacter dumoffii</name>
    <dbReference type="NCBI Taxonomy" id="463"/>
    <lineage>
        <taxon>Bacteria</taxon>
        <taxon>Pseudomonadati</taxon>
        <taxon>Pseudomonadota</taxon>
        <taxon>Gammaproteobacteria</taxon>
        <taxon>Legionellales</taxon>
        <taxon>Legionellaceae</taxon>
        <taxon>Fluoribacter</taxon>
    </lineage>
</organism>
<dbReference type="OrthoDB" id="5650388at2"/>
<dbReference type="SMART" id="SM00421">
    <property type="entry name" value="HTH_LUXR"/>
    <property type="match status" value="1"/>
</dbReference>
<dbReference type="CDD" id="cd06170">
    <property type="entry name" value="LuxR_C_like"/>
    <property type="match status" value="1"/>
</dbReference>
<protein>
    <submittedName>
        <fullName evidence="2">LuxR family transcriptional regulatory, chaperone HchA-associated</fullName>
    </submittedName>
</protein>
<evidence type="ECO:0000259" key="1">
    <source>
        <dbReference type="PROSITE" id="PS50043"/>
    </source>
</evidence>
<dbReference type="GeneID" id="93293347"/>